<evidence type="ECO:0000313" key="4">
    <source>
        <dbReference type="Proteomes" id="UP001177140"/>
    </source>
</evidence>
<evidence type="ECO:0000256" key="1">
    <source>
        <dbReference type="SAM" id="MobiDB-lite"/>
    </source>
</evidence>
<feature type="region of interest" description="Disordered" evidence="1">
    <location>
        <begin position="1"/>
        <end position="20"/>
    </location>
</feature>
<name>A0AA41VXT4_PAPNU</name>
<dbReference type="InterPro" id="IPR056440">
    <property type="entry name" value="Zn-ribbon_GIR1"/>
</dbReference>
<keyword evidence="4" id="KW-1185">Reference proteome</keyword>
<dbReference type="PANTHER" id="PTHR33177:SF74">
    <property type="entry name" value="PROTEIN GL2-INTERACTING REPRESSOR 1"/>
    <property type="match status" value="1"/>
</dbReference>
<feature type="compositionally biased region" description="Low complexity" evidence="1">
    <location>
        <begin position="43"/>
        <end position="63"/>
    </location>
</feature>
<accession>A0AA41VXT4</accession>
<dbReference type="PANTHER" id="PTHR33177">
    <property type="entry name" value="PUTATIVE-RELATED"/>
    <property type="match status" value="1"/>
</dbReference>
<gene>
    <name evidence="3" type="ORF">MKW94_016782</name>
</gene>
<feature type="region of interest" description="Disordered" evidence="1">
    <location>
        <begin position="43"/>
        <end position="72"/>
    </location>
</feature>
<protein>
    <recommendedName>
        <fullName evidence="2">GIR1-like zinc ribbon domain-containing protein</fullName>
    </recommendedName>
</protein>
<comment type="caution">
    <text evidence="3">The sequence shown here is derived from an EMBL/GenBank/DDBJ whole genome shotgun (WGS) entry which is preliminary data.</text>
</comment>
<evidence type="ECO:0000259" key="2">
    <source>
        <dbReference type="Pfam" id="PF24747"/>
    </source>
</evidence>
<feature type="compositionally biased region" description="Basic and acidic residues" evidence="1">
    <location>
        <begin position="1"/>
        <end position="11"/>
    </location>
</feature>
<proteinExistence type="predicted"/>
<feature type="domain" description="GIR1-like zinc ribbon" evidence="2">
    <location>
        <begin position="83"/>
        <end position="109"/>
    </location>
</feature>
<sequence length="129" mass="14082">MKKQELEKKEVSGTNGMRDIDQMSDLDLKLNLSPPLLGQLVVTTTTNPSTSSPTSSSVSSETSYLGNDNGSNAEETTVVLSEMVLVGCIPCHIYVLLAKDNMRCPKCNASDFIHIPDFSTKSNKRSRKN</sequence>
<dbReference type="InterPro" id="IPR055281">
    <property type="entry name" value="GIR1-2/SIED1"/>
</dbReference>
<organism evidence="3 4">
    <name type="scientific">Papaver nudicaule</name>
    <name type="common">Iceland poppy</name>
    <dbReference type="NCBI Taxonomy" id="74823"/>
    <lineage>
        <taxon>Eukaryota</taxon>
        <taxon>Viridiplantae</taxon>
        <taxon>Streptophyta</taxon>
        <taxon>Embryophyta</taxon>
        <taxon>Tracheophyta</taxon>
        <taxon>Spermatophyta</taxon>
        <taxon>Magnoliopsida</taxon>
        <taxon>Ranunculales</taxon>
        <taxon>Papaveraceae</taxon>
        <taxon>Papaveroideae</taxon>
        <taxon>Papaver</taxon>
    </lineage>
</organism>
<dbReference type="EMBL" id="JAJJMA010316763">
    <property type="protein sequence ID" value="MCL7049505.1"/>
    <property type="molecule type" value="Genomic_DNA"/>
</dbReference>
<reference evidence="3" key="1">
    <citation type="submission" date="2022-03" db="EMBL/GenBank/DDBJ databases">
        <title>A functionally conserved STORR gene fusion in Papaver species that diverged 16.8 million years ago.</title>
        <authorList>
            <person name="Catania T."/>
        </authorList>
    </citation>
    <scope>NUCLEOTIDE SEQUENCE</scope>
    <source>
        <strain evidence="3">S-191538</strain>
    </source>
</reference>
<dbReference type="Pfam" id="PF24747">
    <property type="entry name" value="Zn-ribbon_GIR1"/>
    <property type="match status" value="1"/>
</dbReference>
<evidence type="ECO:0000313" key="3">
    <source>
        <dbReference type="EMBL" id="MCL7049505.1"/>
    </source>
</evidence>
<dbReference type="Proteomes" id="UP001177140">
    <property type="component" value="Unassembled WGS sequence"/>
</dbReference>
<dbReference type="AlphaFoldDB" id="A0AA41VXT4"/>